<dbReference type="PIRSF" id="PIRSF000097">
    <property type="entry name" value="AKR"/>
    <property type="match status" value="1"/>
</dbReference>
<dbReference type="Gene3D" id="3.20.20.100">
    <property type="entry name" value="NADP-dependent oxidoreductase domain"/>
    <property type="match status" value="1"/>
</dbReference>
<dbReference type="PANTHER" id="PTHR43827">
    <property type="entry name" value="2,5-DIKETO-D-GLUCONIC ACID REDUCTASE"/>
    <property type="match status" value="1"/>
</dbReference>
<evidence type="ECO:0000256" key="2">
    <source>
        <dbReference type="ARBA" id="ARBA00022857"/>
    </source>
</evidence>
<sequence>MAANQLFTTLNNGVIMPLLGLGVYDVYGREAEQAIGYALETGYRLIDTAAMYRNEVEVGNAIRAGRIPRHELFVTTKVDNADQGYDTTLRAFDQSLKALSCDYVDLYLIHWPLKSSRKQTWNALEKLYAEGRVRAVGVANYLLPFLKELAGHATLVPAVNQIEFSPYLFLEEELTYCQTNHIVLQAYSPLIRGRRFDDPKLRQLAEQYGKTPAQILLRWALQLGVSTIPKSATPSRIRENFDVFDFSISADDMVRLRDFHENFRVVEDPIELL</sequence>
<dbReference type="EMBL" id="BAABHB010000019">
    <property type="protein sequence ID" value="GAA4419615.1"/>
    <property type="molecule type" value="Genomic_DNA"/>
</dbReference>
<evidence type="ECO:0000256" key="3">
    <source>
        <dbReference type="ARBA" id="ARBA00023002"/>
    </source>
</evidence>
<feature type="domain" description="NADP-dependent oxidoreductase" evidence="4">
    <location>
        <begin position="29"/>
        <end position="258"/>
    </location>
</feature>
<reference evidence="6" key="1">
    <citation type="journal article" date="2019" name="Int. J. Syst. Evol. Microbiol.">
        <title>The Global Catalogue of Microorganisms (GCM) 10K type strain sequencing project: providing services to taxonomists for standard genome sequencing and annotation.</title>
        <authorList>
            <consortium name="The Broad Institute Genomics Platform"/>
            <consortium name="The Broad Institute Genome Sequencing Center for Infectious Disease"/>
            <person name="Wu L."/>
            <person name="Ma J."/>
        </authorList>
    </citation>
    <scope>NUCLEOTIDE SEQUENCE [LARGE SCALE GENOMIC DNA]</scope>
    <source>
        <strain evidence="6">JCM 17925</strain>
    </source>
</reference>
<name>A0ABP8KZ53_9BACT</name>
<dbReference type="InterPro" id="IPR018170">
    <property type="entry name" value="Aldo/ket_reductase_CS"/>
</dbReference>
<keyword evidence="3" id="KW-0560">Oxidoreductase</keyword>
<dbReference type="PROSITE" id="PS00798">
    <property type="entry name" value="ALDOKETO_REDUCTASE_1"/>
    <property type="match status" value="1"/>
</dbReference>
<evidence type="ECO:0000313" key="6">
    <source>
        <dbReference type="Proteomes" id="UP001500936"/>
    </source>
</evidence>
<evidence type="ECO:0000256" key="1">
    <source>
        <dbReference type="ARBA" id="ARBA00007905"/>
    </source>
</evidence>
<dbReference type="InterPro" id="IPR036812">
    <property type="entry name" value="NAD(P)_OxRdtase_dom_sf"/>
</dbReference>
<dbReference type="PROSITE" id="PS00063">
    <property type="entry name" value="ALDOKETO_REDUCTASE_3"/>
    <property type="match status" value="1"/>
</dbReference>
<evidence type="ECO:0000313" key="5">
    <source>
        <dbReference type="EMBL" id="GAA4419615.1"/>
    </source>
</evidence>
<comment type="caution">
    <text evidence="5">The sequence shown here is derived from an EMBL/GenBank/DDBJ whole genome shotgun (WGS) entry which is preliminary data.</text>
</comment>
<dbReference type="Pfam" id="PF00248">
    <property type="entry name" value="Aldo_ket_red"/>
    <property type="match status" value="1"/>
</dbReference>
<dbReference type="PRINTS" id="PR00069">
    <property type="entry name" value="ALDKETRDTASE"/>
</dbReference>
<proteinExistence type="inferred from homology"/>
<comment type="similarity">
    <text evidence="1">Belongs to the aldo/keto reductase family.</text>
</comment>
<protein>
    <submittedName>
        <fullName evidence="5">Aldo/keto reductase</fullName>
    </submittedName>
</protein>
<dbReference type="SUPFAM" id="SSF51430">
    <property type="entry name" value="NAD(P)-linked oxidoreductase"/>
    <property type="match status" value="1"/>
</dbReference>
<dbReference type="PANTHER" id="PTHR43827:SF3">
    <property type="entry name" value="NADP-DEPENDENT OXIDOREDUCTASE DOMAIN-CONTAINING PROTEIN"/>
    <property type="match status" value="1"/>
</dbReference>
<dbReference type="InterPro" id="IPR020471">
    <property type="entry name" value="AKR"/>
</dbReference>
<organism evidence="5 6">
    <name type="scientific">Nibrella viscosa</name>
    <dbReference type="NCBI Taxonomy" id="1084524"/>
    <lineage>
        <taxon>Bacteria</taxon>
        <taxon>Pseudomonadati</taxon>
        <taxon>Bacteroidota</taxon>
        <taxon>Cytophagia</taxon>
        <taxon>Cytophagales</taxon>
        <taxon>Spirosomataceae</taxon>
        <taxon>Nibrella</taxon>
    </lineage>
</organism>
<keyword evidence="6" id="KW-1185">Reference proteome</keyword>
<keyword evidence="2" id="KW-0521">NADP</keyword>
<evidence type="ECO:0000259" key="4">
    <source>
        <dbReference type="Pfam" id="PF00248"/>
    </source>
</evidence>
<accession>A0ABP8KZ53</accession>
<dbReference type="RefSeq" id="WP_345271186.1">
    <property type="nucleotide sequence ID" value="NZ_BAABHB010000019.1"/>
</dbReference>
<dbReference type="InterPro" id="IPR023210">
    <property type="entry name" value="NADP_OxRdtase_dom"/>
</dbReference>
<dbReference type="Proteomes" id="UP001500936">
    <property type="component" value="Unassembled WGS sequence"/>
</dbReference>
<gene>
    <name evidence="5" type="ORF">GCM10023187_54090</name>
</gene>